<dbReference type="FunFam" id="2.40.70.10:FF:000016">
    <property type="entry name" value="Probable aspartic protease At2g35615"/>
    <property type="match status" value="1"/>
</dbReference>
<keyword evidence="5" id="KW-0378">Hydrolase</keyword>
<dbReference type="PANTHER" id="PTHR13683">
    <property type="entry name" value="ASPARTYL PROTEASES"/>
    <property type="match status" value="1"/>
</dbReference>
<dbReference type="InterPro" id="IPR001461">
    <property type="entry name" value="Aspartic_peptidase_A1"/>
</dbReference>
<reference evidence="13 14" key="2">
    <citation type="journal article" date="2017" name="Genome Biol.">
        <title>New reference genome sequences of hot pepper reveal the massive evolution of plant disease-resistance genes by retroduplication.</title>
        <authorList>
            <person name="Kim S."/>
            <person name="Park J."/>
            <person name="Yeom S.I."/>
            <person name="Kim Y.M."/>
            <person name="Seo E."/>
            <person name="Kim K.T."/>
            <person name="Kim M.S."/>
            <person name="Lee J.M."/>
            <person name="Cheong K."/>
            <person name="Shin H.S."/>
            <person name="Kim S.B."/>
            <person name="Han K."/>
            <person name="Lee J."/>
            <person name="Park M."/>
            <person name="Lee H.A."/>
            <person name="Lee H.Y."/>
            <person name="Lee Y."/>
            <person name="Oh S."/>
            <person name="Lee J.H."/>
            <person name="Choi E."/>
            <person name="Choi E."/>
            <person name="Lee S.E."/>
            <person name="Jeon J."/>
            <person name="Kim H."/>
            <person name="Choi G."/>
            <person name="Song H."/>
            <person name="Lee J."/>
            <person name="Lee S.C."/>
            <person name="Kwon J.K."/>
            <person name="Lee H.Y."/>
            <person name="Koo N."/>
            <person name="Hong Y."/>
            <person name="Kim R.W."/>
            <person name="Kang W.H."/>
            <person name="Huh J.H."/>
            <person name="Kang B.C."/>
            <person name="Yang T.J."/>
            <person name="Lee Y.H."/>
            <person name="Bennetzen J.L."/>
            <person name="Choi D."/>
        </authorList>
    </citation>
    <scope>NUCLEOTIDE SEQUENCE [LARGE SCALE GENOMIC DNA]</scope>
    <source>
        <strain evidence="14">cv. CM334</strain>
    </source>
</reference>
<dbReference type="InterPro" id="IPR032799">
    <property type="entry name" value="TAXi_C"/>
</dbReference>
<dbReference type="AlphaFoldDB" id="A0A1U8FJK4"/>
<evidence type="ECO:0000313" key="14">
    <source>
        <dbReference type="Proteomes" id="UP000222542"/>
    </source>
</evidence>
<evidence type="ECO:0000259" key="12">
    <source>
        <dbReference type="PROSITE" id="PS51767"/>
    </source>
</evidence>
<dbReference type="PANTHER" id="PTHR13683:SF274">
    <property type="entry name" value="PROTEIN ASPARTIC PROTEASE IN GUARD CELL 1"/>
    <property type="match status" value="1"/>
</dbReference>
<comment type="catalytic activity">
    <reaction evidence="8">
        <text>Similar to pepsin, but also cleaves on either side of Asp and at Lys-|-Arg.</text>
        <dbReference type="EC" id="3.4.23.12"/>
    </reaction>
</comment>
<evidence type="ECO:0000256" key="6">
    <source>
        <dbReference type="ARBA" id="ARBA00023145"/>
    </source>
</evidence>
<proteinExistence type="inferred from homology"/>
<evidence type="ECO:0000256" key="9">
    <source>
        <dbReference type="ARBA" id="ARBA00053221"/>
    </source>
</evidence>
<dbReference type="SUPFAM" id="SSF50630">
    <property type="entry name" value="Acid proteases"/>
    <property type="match status" value="1"/>
</dbReference>
<dbReference type="FunFam" id="2.40.70.10:FF:000033">
    <property type="entry name" value="Aspartyl protease family protein"/>
    <property type="match status" value="1"/>
</dbReference>
<organism evidence="13 14">
    <name type="scientific">Capsicum annuum</name>
    <name type="common">Capsicum pepper</name>
    <dbReference type="NCBI Taxonomy" id="4072"/>
    <lineage>
        <taxon>Eukaryota</taxon>
        <taxon>Viridiplantae</taxon>
        <taxon>Streptophyta</taxon>
        <taxon>Embryophyta</taxon>
        <taxon>Tracheophyta</taxon>
        <taxon>Spermatophyta</taxon>
        <taxon>Magnoliopsida</taxon>
        <taxon>eudicotyledons</taxon>
        <taxon>Gunneridae</taxon>
        <taxon>Pentapetalae</taxon>
        <taxon>asterids</taxon>
        <taxon>lamiids</taxon>
        <taxon>Solanales</taxon>
        <taxon>Solanaceae</taxon>
        <taxon>Solanoideae</taxon>
        <taxon>Capsiceae</taxon>
        <taxon>Capsicum</taxon>
    </lineage>
</organism>
<dbReference type="GO" id="GO:0006508">
    <property type="term" value="P:proteolysis"/>
    <property type="evidence" value="ECO:0007669"/>
    <property type="project" value="UniProtKB-KW"/>
</dbReference>
<dbReference type="Pfam" id="PF14541">
    <property type="entry name" value="TAXi_C"/>
    <property type="match status" value="1"/>
</dbReference>
<evidence type="ECO:0000313" key="13">
    <source>
        <dbReference type="EMBL" id="PHT79558.1"/>
    </source>
</evidence>
<evidence type="ECO:0000256" key="4">
    <source>
        <dbReference type="ARBA" id="ARBA00022750"/>
    </source>
</evidence>
<feature type="domain" description="Peptidase A1" evidence="12">
    <location>
        <begin position="158"/>
        <end position="489"/>
    </location>
</feature>
<comment type="similarity">
    <text evidence="1">Belongs to the peptidase A1 family.</text>
</comment>
<gene>
    <name evidence="13" type="ORF">T459_17610</name>
</gene>
<dbReference type="SMR" id="A0A1U8FJK4"/>
<evidence type="ECO:0000256" key="5">
    <source>
        <dbReference type="ARBA" id="ARBA00022801"/>
    </source>
</evidence>
<keyword evidence="4" id="KW-0064">Aspartyl protease</keyword>
<dbReference type="Proteomes" id="UP000222542">
    <property type="component" value="Unassembled WGS sequence"/>
</dbReference>
<comment type="function">
    <text evidence="9">Extracellular proteinase found in the pitcher fluid of carnivorous plants. Digest prey for nitrogen uptake.</text>
</comment>
<dbReference type="OrthoDB" id="2747330at2759"/>
<dbReference type="Gramene" id="PHT79558">
    <property type="protein sequence ID" value="PHT79558"/>
    <property type="gene ID" value="T459_17610"/>
</dbReference>
<dbReference type="Pfam" id="PF14543">
    <property type="entry name" value="TAXi_N"/>
    <property type="match status" value="1"/>
</dbReference>
<dbReference type="GO" id="GO:0004190">
    <property type="term" value="F:aspartic-type endopeptidase activity"/>
    <property type="evidence" value="ECO:0007669"/>
    <property type="project" value="UniProtKB-KW"/>
</dbReference>
<dbReference type="InterPro" id="IPR032861">
    <property type="entry name" value="TAXi_N"/>
</dbReference>
<dbReference type="EC" id="3.4.23.12" evidence="10"/>
<evidence type="ECO:0000256" key="10">
    <source>
        <dbReference type="ARBA" id="ARBA00067063"/>
    </source>
</evidence>
<accession>A0A1U8FJK4</accession>
<evidence type="ECO:0000256" key="11">
    <source>
        <dbReference type="PIRSR" id="PIRSR601461-1"/>
    </source>
</evidence>
<evidence type="ECO:0000256" key="2">
    <source>
        <dbReference type="ARBA" id="ARBA00022670"/>
    </source>
</evidence>
<evidence type="ECO:0000256" key="3">
    <source>
        <dbReference type="ARBA" id="ARBA00022729"/>
    </source>
</evidence>
<keyword evidence="7" id="KW-0325">Glycoprotein</keyword>
<evidence type="ECO:0000256" key="1">
    <source>
        <dbReference type="ARBA" id="ARBA00007447"/>
    </source>
</evidence>
<keyword evidence="2 13" id="KW-0645">Protease</keyword>
<keyword evidence="14" id="KW-1185">Reference proteome</keyword>
<comment type="caution">
    <text evidence="13">The sequence shown here is derived from an EMBL/GenBank/DDBJ whole genome shotgun (WGS) entry which is preliminary data.</text>
</comment>
<keyword evidence="6" id="KW-0865">Zymogen</keyword>
<feature type="active site" evidence="11">
    <location>
        <position position="176"/>
    </location>
</feature>
<dbReference type="EMBL" id="AYRZ02000006">
    <property type="protein sequence ID" value="PHT79558.1"/>
    <property type="molecule type" value="Genomic_DNA"/>
</dbReference>
<dbReference type="InterPro" id="IPR021109">
    <property type="entry name" value="Peptidase_aspartic_dom_sf"/>
</dbReference>
<feature type="active site" evidence="11">
    <location>
        <position position="374"/>
    </location>
</feature>
<keyword evidence="3" id="KW-0732">Signal</keyword>
<reference evidence="13 14" key="1">
    <citation type="journal article" date="2014" name="Nat. Genet.">
        <title>Genome sequence of the hot pepper provides insights into the evolution of pungency in Capsicum species.</title>
        <authorList>
            <person name="Kim S."/>
            <person name="Park M."/>
            <person name="Yeom S.I."/>
            <person name="Kim Y.M."/>
            <person name="Lee J.M."/>
            <person name="Lee H.A."/>
            <person name="Seo E."/>
            <person name="Choi J."/>
            <person name="Cheong K."/>
            <person name="Kim K.T."/>
            <person name="Jung K."/>
            <person name="Lee G.W."/>
            <person name="Oh S.K."/>
            <person name="Bae C."/>
            <person name="Kim S.B."/>
            <person name="Lee H.Y."/>
            <person name="Kim S.Y."/>
            <person name="Kim M.S."/>
            <person name="Kang B.C."/>
            <person name="Jo Y.D."/>
            <person name="Yang H.B."/>
            <person name="Jeong H.J."/>
            <person name="Kang W.H."/>
            <person name="Kwon J.K."/>
            <person name="Shin C."/>
            <person name="Lim J.Y."/>
            <person name="Park J.H."/>
            <person name="Huh J.H."/>
            <person name="Kim J.S."/>
            <person name="Kim B.D."/>
            <person name="Cohen O."/>
            <person name="Paran I."/>
            <person name="Suh M.C."/>
            <person name="Lee S.B."/>
            <person name="Kim Y.K."/>
            <person name="Shin Y."/>
            <person name="Noh S.J."/>
            <person name="Park J."/>
            <person name="Seo Y.S."/>
            <person name="Kwon S.Y."/>
            <person name="Kim H.A."/>
            <person name="Park J.M."/>
            <person name="Kim H.J."/>
            <person name="Choi S.B."/>
            <person name="Bosland P.W."/>
            <person name="Reeves G."/>
            <person name="Jo S.H."/>
            <person name="Lee B.W."/>
            <person name="Cho H.T."/>
            <person name="Choi H.S."/>
            <person name="Lee M.S."/>
            <person name="Yu Y."/>
            <person name="Do Choi Y."/>
            <person name="Park B.S."/>
            <person name="van Deynze A."/>
            <person name="Ashrafi H."/>
            <person name="Hill T."/>
            <person name="Kim W.T."/>
            <person name="Pai H.S."/>
            <person name="Ahn H.K."/>
            <person name="Yeam I."/>
            <person name="Giovannoni J.J."/>
            <person name="Rose J.K."/>
            <person name="Sorensen I."/>
            <person name="Lee S.J."/>
            <person name="Kim R.W."/>
            <person name="Choi I.Y."/>
            <person name="Choi B.S."/>
            <person name="Lim J.S."/>
            <person name="Lee Y.H."/>
            <person name="Choi D."/>
        </authorList>
    </citation>
    <scope>NUCLEOTIDE SEQUENCE [LARGE SCALE GENOMIC DNA]</scope>
    <source>
        <strain evidence="14">cv. CM334</strain>
    </source>
</reference>
<name>A0A1U8FJK4_CAPAN</name>
<evidence type="ECO:0000256" key="7">
    <source>
        <dbReference type="ARBA" id="ARBA00023180"/>
    </source>
</evidence>
<dbReference type="KEGG" id="cann:107855434"/>
<dbReference type="PROSITE" id="PS51767">
    <property type="entry name" value="PEPTIDASE_A1"/>
    <property type="match status" value="1"/>
</dbReference>
<dbReference type="OMA" id="DTCMYQV"/>
<protein>
    <recommendedName>
        <fullName evidence="10">nepenthesin</fullName>
        <ecNumber evidence="10">3.4.23.12</ecNumber>
    </recommendedName>
</protein>
<evidence type="ECO:0000256" key="8">
    <source>
        <dbReference type="ARBA" id="ARBA00051299"/>
    </source>
</evidence>
<sequence>MASSSLSSNFFIILMAIISSTFLPNALSRSLMISSLPHSQILNVSKSIRNTVEVLSPKNEAIKQPQQPLYSLSSSSSSSSSSAFAVSIHPRSTLVKPQHNNYTSLTLSRLARDSARVSSLLSTLHIFPTNFTRLDKSVQTEELETPVISGTSQGSGEYFARIGVGEPVKEFYMAIDTGSDVSWLQCQPCIECYQQTDPIFNPIDSSSYNRVPCESPECLALDISGCVSDTCMYQVTYGDGSFTQGELATETVSFGNTGSFSNVAIGCGHDNEGLFIGSAGLIGLGGGKLSLPSQIKATSFSYCLVDRDSDSSSTLEFNSAGPSDAAFAPLIRNSKQKTFFYVGIDGISVAGEMLPVPESVFRVDDNGRGGVIVDSGTAVTRLQTIVYTSLRDTFVKYSQHLPATQGFLLFDTCFDLSSMKTAKVPTVAIHFSGGKALPLRAENVLVPVESSGKYCLAFAPVDGLSIIGNVQQQGTRVSFDLANNLVGFSRDKC</sequence>
<dbReference type="InterPro" id="IPR033121">
    <property type="entry name" value="PEPTIDASE_A1"/>
</dbReference>
<dbReference type="Gene3D" id="2.40.70.10">
    <property type="entry name" value="Acid Proteases"/>
    <property type="match status" value="2"/>
</dbReference>